<dbReference type="PROSITE" id="PS51257">
    <property type="entry name" value="PROKAR_LIPOPROTEIN"/>
    <property type="match status" value="1"/>
</dbReference>
<dbReference type="Proteomes" id="UP000014962">
    <property type="component" value="Unassembled WGS sequence"/>
</dbReference>
<keyword evidence="1" id="KW-0812">Transmembrane</keyword>
<dbReference type="EMBL" id="ATMR01000176">
    <property type="protein sequence ID" value="EPR70732.1"/>
    <property type="molecule type" value="Genomic_DNA"/>
</dbReference>
<dbReference type="AlphaFoldDB" id="S7VMW9"/>
<protein>
    <submittedName>
        <fullName evidence="2">Uncharacterized protein</fullName>
    </submittedName>
</protein>
<dbReference type="STRING" id="641526.ADIWIN_3379"/>
<comment type="caution">
    <text evidence="2">The sequence shown here is derived from an EMBL/GenBank/DDBJ whole genome shotgun (WGS) entry which is preliminary data.</text>
</comment>
<dbReference type="eggNOG" id="ENOG50344NJ">
    <property type="taxonomic scope" value="Bacteria"/>
</dbReference>
<proteinExistence type="predicted"/>
<keyword evidence="3" id="KW-1185">Reference proteome</keyword>
<evidence type="ECO:0000313" key="3">
    <source>
        <dbReference type="Proteomes" id="UP000014962"/>
    </source>
</evidence>
<accession>S7VMW9</accession>
<sequence>MALTSKTFKYSIIIIGILGCLFIGSILFSILYESKKDISNEEPYVLFLNIPQKLKAVSTVRWHKDNLRFSPYSLEVNDDSYHNDEDFKSVKHYQPGDIITFHAAKSYFSNHVGESYYLMARDTLDTGEIIEFQYYYTPNTLPFD</sequence>
<gene>
    <name evidence="2" type="ORF">ADIWIN_3379</name>
</gene>
<feature type="transmembrane region" description="Helical" evidence="1">
    <location>
        <begin position="12"/>
        <end position="32"/>
    </location>
</feature>
<evidence type="ECO:0000313" key="2">
    <source>
        <dbReference type="EMBL" id="EPR70732.1"/>
    </source>
</evidence>
<evidence type="ECO:0000256" key="1">
    <source>
        <dbReference type="SAM" id="Phobius"/>
    </source>
</evidence>
<keyword evidence="1" id="KW-0472">Membrane</keyword>
<reference evidence="2 3" key="1">
    <citation type="journal article" date="2013" name="Genome Announc.">
        <title>Draft Genome Sequence of Winogradskyella psychrotolerans RS-3T, Isolated from the Marine Transect of Kongsfjorden, Ny-Alesund, Svalbard, Arctic Ocean.</title>
        <authorList>
            <person name="Kumar Pinnaka A."/>
            <person name="Ara S."/>
            <person name="Singh A."/>
            <person name="Shivaji S."/>
        </authorList>
    </citation>
    <scope>NUCLEOTIDE SEQUENCE [LARGE SCALE GENOMIC DNA]</scope>
    <source>
        <strain evidence="2 3">RS-3</strain>
    </source>
</reference>
<organism evidence="2 3">
    <name type="scientific">Winogradskyella psychrotolerans RS-3</name>
    <dbReference type="NCBI Taxonomy" id="641526"/>
    <lineage>
        <taxon>Bacteria</taxon>
        <taxon>Pseudomonadati</taxon>
        <taxon>Bacteroidota</taxon>
        <taxon>Flavobacteriia</taxon>
        <taxon>Flavobacteriales</taxon>
        <taxon>Flavobacteriaceae</taxon>
        <taxon>Winogradskyella</taxon>
    </lineage>
</organism>
<dbReference type="OrthoDB" id="1435273at2"/>
<keyword evidence="1" id="KW-1133">Transmembrane helix</keyword>
<name>S7VMW9_9FLAO</name>
<dbReference type="RefSeq" id="WP_020894563.1">
    <property type="nucleotide sequence ID" value="NZ_ATMR01000176.1"/>
</dbReference>